<comment type="caution">
    <text evidence="1">The sequence shown here is derived from an EMBL/GenBank/DDBJ whole genome shotgun (WGS) entry which is preliminary data.</text>
</comment>
<protein>
    <submittedName>
        <fullName evidence="1">Uncharacterized protein</fullName>
    </submittedName>
</protein>
<accession>A0ACB9JPE8</accession>
<keyword evidence="2" id="KW-1185">Reference proteome</keyword>
<evidence type="ECO:0000313" key="1">
    <source>
        <dbReference type="EMBL" id="KAI3821600.1"/>
    </source>
</evidence>
<evidence type="ECO:0000313" key="2">
    <source>
        <dbReference type="Proteomes" id="UP001056120"/>
    </source>
</evidence>
<organism evidence="1 2">
    <name type="scientific">Smallanthus sonchifolius</name>
    <dbReference type="NCBI Taxonomy" id="185202"/>
    <lineage>
        <taxon>Eukaryota</taxon>
        <taxon>Viridiplantae</taxon>
        <taxon>Streptophyta</taxon>
        <taxon>Embryophyta</taxon>
        <taxon>Tracheophyta</taxon>
        <taxon>Spermatophyta</taxon>
        <taxon>Magnoliopsida</taxon>
        <taxon>eudicotyledons</taxon>
        <taxon>Gunneridae</taxon>
        <taxon>Pentapetalae</taxon>
        <taxon>asterids</taxon>
        <taxon>campanulids</taxon>
        <taxon>Asterales</taxon>
        <taxon>Asteraceae</taxon>
        <taxon>Asteroideae</taxon>
        <taxon>Heliantheae alliance</taxon>
        <taxon>Millerieae</taxon>
        <taxon>Smallanthus</taxon>
    </lineage>
</organism>
<dbReference type="Proteomes" id="UP001056120">
    <property type="component" value="Linkage Group LG03"/>
</dbReference>
<sequence length="354" mass="39712">MSTDSHIRRHHQENVTVPDLATDPITYPDYFVDGCWRQRMGYVGATDYASYKKMWVLGQWSYFAHIMIMCIFSRKAGKDAMGHHLAAAMLLINDALPNLPTIGERLQVKRVDKRVFAQFLKPGSVEPTHVHTPLFGHLINEAYVAPDDFRWYSPESEPELSEHSSKQEEEEVEGDDESEDKGDEEEGSDGAEESDSEATEFNSSDSDDAPDQSHPRRTTAVPFPKSSSKRKRQNSTSSEYKPDSDSDAAIQRQRRESTNKRQGDRPFTTIPREVEASVARQQVTEVVGTASTSTLTSTQLYQRTGRRPRVTSQVAAATISEEVPEIFSSPPHTAEASTSRDPNSRDARITTLET</sequence>
<gene>
    <name evidence="1" type="ORF">L1987_09169</name>
</gene>
<dbReference type="EMBL" id="CM042020">
    <property type="protein sequence ID" value="KAI3821600.1"/>
    <property type="molecule type" value="Genomic_DNA"/>
</dbReference>
<reference evidence="2" key="1">
    <citation type="journal article" date="2022" name="Mol. Ecol. Resour.">
        <title>The genomes of chicory, endive, great burdock and yacon provide insights into Asteraceae palaeo-polyploidization history and plant inulin production.</title>
        <authorList>
            <person name="Fan W."/>
            <person name="Wang S."/>
            <person name="Wang H."/>
            <person name="Wang A."/>
            <person name="Jiang F."/>
            <person name="Liu H."/>
            <person name="Zhao H."/>
            <person name="Xu D."/>
            <person name="Zhang Y."/>
        </authorList>
    </citation>
    <scope>NUCLEOTIDE SEQUENCE [LARGE SCALE GENOMIC DNA]</scope>
    <source>
        <strain evidence="2">cv. Yunnan</strain>
    </source>
</reference>
<name>A0ACB9JPE8_9ASTR</name>
<reference evidence="1 2" key="2">
    <citation type="journal article" date="2022" name="Mol. Ecol. Resour.">
        <title>The genomes of chicory, endive, great burdock and yacon provide insights into Asteraceae paleo-polyploidization history and plant inulin production.</title>
        <authorList>
            <person name="Fan W."/>
            <person name="Wang S."/>
            <person name="Wang H."/>
            <person name="Wang A."/>
            <person name="Jiang F."/>
            <person name="Liu H."/>
            <person name="Zhao H."/>
            <person name="Xu D."/>
            <person name="Zhang Y."/>
        </authorList>
    </citation>
    <scope>NUCLEOTIDE SEQUENCE [LARGE SCALE GENOMIC DNA]</scope>
    <source>
        <strain evidence="2">cv. Yunnan</strain>
        <tissue evidence="1">Leaves</tissue>
    </source>
</reference>
<proteinExistence type="predicted"/>